<dbReference type="OrthoDB" id="9982184at2759"/>
<evidence type="ECO:0000313" key="4">
    <source>
        <dbReference type="Proteomes" id="UP000759131"/>
    </source>
</evidence>
<dbReference type="EMBL" id="OC867477">
    <property type="protein sequence ID" value="CAD7633532.1"/>
    <property type="molecule type" value="Genomic_DNA"/>
</dbReference>
<dbReference type="AlphaFoldDB" id="A0A7R9L266"/>
<dbReference type="EMBL" id="CAJPIZ010012902">
    <property type="protein sequence ID" value="CAG2113962.1"/>
    <property type="molecule type" value="Genomic_DNA"/>
</dbReference>
<name>A0A7R9L266_9ACAR</name>
<reference evidence="3" key="1">
    <citation type="submission" date="2020-11" db="EMBL/GenBank/DDBJ databases">
        <authorList>
            <person name="Tran Van P."/>
        </authorList>
    </citation>
    <scope>NUCLEOTIDE SEQUENCE</scope>
</reference>
<dbReference type="SUPFAM" id="SSF51735">
    <property type="entry name" value="NAD(P)-binding Rossmann-fold domains"/>
    <property type="match status" value="1"/>
</dbReference>
<dbReference type="GO" id="GO:0005737">
    <property type="term" value="C:cytoplasm"/>
    <property type="evidence" value="ECO:0007669"/>
    <property type="project" value="TreeGrafter"/>
</dbReference>
<keyword evidence="4" id="KW-1185">Reference proteome</keyword>
<dbReference type="InterPro" id="IPR002347">
    <property type="entry name" value="SDR_fam"/>
</dbReference>
<evidence type="ECO:0000256" key="1">
    <source>
        <dbReference type="ARBA" id="ARBA00022857"/>
    </source>
</evidence>
<dbReference type="Pfam" id="PF00106">
    <property type="entry name" value="adh_short"/>
    <property type="match status" value="1"/>
</dbReference>
<gene>
    <name evidence="3" type="ORF">OSB1V03_LOCUS13929</name>
</gene>
<dbReference type="InterPro" id="IPR051468">
    <property type="entry name" value="Fungal_SecMetab_SDRs"/>
</dbReference>
<dbReference type="Gene3D" id="3.40.50.720">
    <property type="entry name" value="NAD(P)-binding Rossmann-like Domain"/>
    <property type="match status" value="1"/>
</dbReference>
<dbReference type="InterPro" id="IPR036291">
    <property type="entry name" value="NAD(P)-bd_dom_sf"/>
</dbReference>
<dbReference type="GO" id="GO:0004090">
    <property type="term" value="F:carbonyl reductase (NADPH) activity"/>
    <property type="evidence" value="ECO:0007669"/>
    <property type="project" value="TreeGrafter"/>
</dbReference>
<dbReference type="Proteomes" id="UP000759131">
    <property type="component" value="Unassembled WGS sequence"/>
</dbReference>
<dbReference type="PANTHER" id="PTHR43544">
    <property type="entry name" value="SHORT-CHAIN DEHYDROGENASE/REDUCTASE"/>
    <property type="match status" value="1"/>
</dbReference>
<evidence type="ECO:0000313" key="3">
    <source>
        <dbReference type="EMBL" id="CAD7633532.1"/>
    </source>
</evidence>
<evidence type="ECO:0000256" key="2">
    <source>
        <dbReference type="ARBA" id="ARBA00023002"/>
    </source>
</evidence>
<protein>
    <submittedName>
        <fullName evidence="3">Uncharacterized protein</fullName>
    </submittedName>
</protein>
<dbReference type="PANTHER" id="PTHR43544:SF7">
    <property type="entry name" value="NADB-LER2"/>
    <property type="match status" value="1"/>
</dbReference>
<sequence>MVDNFKLNSLTGLMLTKALLPVLKVAALQRKTLVVNMTSRLGSITMTGQGGAGSIYPTRTSRAALNMITKCLSIDLKPYSIFVIGCNPGHVRTAGGGPTAPLDVKTSVAGIIKVIQSVDGQVLGQTISYDGTVVPN</sequence>
<proteinExistence type="predicted"/>
<accession>A0A7R9L266</accession>
<organism evidence="3">
    <name type="scientific">Medioppia subpectinata</name>
    <dbReference type="NCBI Taxonomy" id="1979941"/>
    <lineage>
        <taxon>Eukaryota</taxon>
        <taxon>Metazoa</taxon>
        <taxon>Ecdysozoa</taxon>
        <taxon>Arthropoda</taxon>
        <taxon>Chelicerata</taxon>
        <taxon>Arachnida</taxon>
        <taxon>Acari</taxon>
        <taxon>Acariformes</taxon>
        <taxon>Sarcoptiformes</taxon>
        <taxon>Oribatida</taxon>
        <taxon>Brachypylina</taxon>
        <taxon>Oppioidea</taxon>
        <taxon>Oppiidae</taxon>
        <taxon>Medioppia</taxon>
    </lineage>
</organism>
<keyword evidence="2" id="KW-0560">Oxidoreductase</keyword>
<keyword evidence="1" id="KW-0521">NADP</keyword>